<evidence type="ECO:0000313" key="1">
    <source>
        <dbReference type="EMBL" id="QFX96149.1"/>
    </source>
</evidence>
<organism evidence="2 3">
    <name type="scientific">Acidithiobacillus thiooxidans ATCC 19377</name>
    <dbReference type="NCBI Taxonomy" id="637390"/>
    <lineage>
        <taxon>Bacteria</taxon>
        <taxon>Pseudomonadati</taxon>
        <taxon>Pseudomonadota</taxon>
        <taxon>Acidithiobacillia</taxon>
        <taxon>Acidithiobacillales</taxon>
        <taxon>Acidithiobacillaceae</taxon>
        <taxon>Acidithiobacillus</taxon>
    </lineage>
</organism>
<evidence type="ECO:0000313" key="2">
    <source>
        <dbReference type="EMBL" id="TQN50370.1"/>
    </source>
</evidence>
<dbReference type="KEGG" id="atx:GCD22_01873"/>
<proteinExistence type="predicted"/>
<name>A0A543Q259_ACITH</name>
<evidence type="ECO:0000313" key="4">
    <source>
        <dbReference type="Proteomes" id="UP000363590"/>
    </source>
</evidence>
<reference evidence="2 3" key="1">
    <citation type="submission" date="2019-03" db="EMBL/GenBank/DDBJ databases">
        <title>New insights into Acidothiobacillus thiooxidans sulfur metabolism through coupled gene expression, solution geochemistry, microscopy and spectroscopy analyses.</title>
        <authorList>
            <person name="Camacho D."/>
            <person name="Frazao R."/>
            <person name="Fouillen A."/>
            <person name="Nanci A."/>
            <person name="Lang B.F."/>
            <person name="Apte S.C."/>
            <person name="Baron C."/>
            <person name="Warren L.A."/>
        </authorList>
    </citation>
    <scope>NUCLEOTIDE SEQUENCE [LARGE SCALE GENOMIC DNA]</scope>
    <source>
        <strain evidence="2 3">ATCC 19377</strain>
    </source>
</reference>
<protein>
    <submittedName>
        <fullName evidence="2">Uncharacterized protein</fullName>
    </submittedName>
</protein>
<dbReference type="EMBL" id="CP045571">
    <property type="protein sequence ID" value="QFX96149.1"/>
    <property type="molecule type" value="Genomic_DNA"/>
</dbReference>
<dbReference type="RefSeq" id="WP_081576732.1">
    <property type="nucleotide sequence ID" value="NZ_CP045571.1"/>
</dbReference>
<dbReference type="EMBL" id="SZUV01000001">
    <property type="protein sequence ID" value="TQN50370.1"/>
    <property type="molecule type" value="Genomic_DNA"/>
</dbReference>
<dbReference type="Proteomes" id="UP000363590">
    <property type="component" value="Chromosome"/>
</dbReference>
<dbReference type="Proteomes" id="UP000315403">
    <property type="component" value="Unassembled WGS sequence"/>
</dbReference>
<dbReference type="AlphaFoldDB" id="A0A543Q259"/>
<sequence length="239" mass="26922">MLTGRSIQRWICAALKFEGAPTTVERLSRLIPAHPEPHHVSQQVYVLKRRGIVEKLGTGARGKPVWKLVDHAFVASDDLLAMVQQIEHTAREPVALYSDRDAVRTEILACLKPPVFETDTKPVRSKQDILRACPSARSEHEVSQILAEMVAHGRVIGEGSGRKRRYWIGKETQMDLFHLCEDVSQAEIEQTEKMLRIVFRKGVVAKRRQAFNGAVLANYDHRGGFLELIVNKEALNVTA</sequence>
<evidence type="ECO:0000313" key="3">
    <source>
        <dbReference type="Proteomes" id="UP000315403"/>
    </source>
</evidence>
<dbReference type="GeneID" id="60696194"/>
<gene>
    <name evidence="2" type="ORF">DLNHIDIE_00223</name>
    <name evidence="1" type="ORF">GCD22_01873</name>
</gene>
<accession>A0A543Q259</accession>
<reference evidence="1 4" key="2">
    <citation type="submission" date="2019-10" db="EMBL/GenBank/DDBJ databases">
        <authorList>
            <person name="Wang R."/>
        </authorList>
    </citation>
    <scope>NUCLEOTIDE SEQUENCE [LARGE SCALE GENOMIC DNA]</scope>
    <source>
        <strain evidence="1 4">ATCC 19377</strain>
    </source>
</reference>